<dbReference type="Proteomes" id="UP000012101">
    <property type="component" value="Unassembled WGS sequence"/>
</dbReference>
<reference evidence="1 2" key="1">
    <citation type="submission" date="2013-01" db="EMBL/GenBank/DDBJ databases">
        <authorList>
            <person name="Harkins D.M."/>
            <person name="Durkin A.S."/>
            <person name="Brinkac L.M."/>
            <person name="Haft D.H."/>
            <person name="Selengut J.D."/>
            <person name="Sanka R."/>
            <person name="DePew J."/>
            <person name="Purushe J."/>
            <person name="Hospenthal D.R."/>
            <person name="Murray C.K."/>
            <person name="Pimentel G."/>
            <person name="Wasfy M."/>
            <person name="Vinetz J.M."/>
            <person name="Sutton G.G."/>
            <person name="Nierman W.C."/>
            <person name="Fouts D.E."/>
        </authorList>
    </citation>
    <scope>NUCLEOTIDE SEQUENCE [LARGE SCALE GENOMIC DNA]</scope>
    <source>
        <strain evidence="1 2">2006001855</strain>
    </source>
</reference>
<evidence type="ECO:0000313" key="1">
    <source>
        <dbReference type="EMBL" id="EMM72419.1"/>
    </source>
</evidence>
<proteinExistence type="predicted"/>
<dbReference type="EMBL" id="AFJM02000040">
    <property type="protein sequence ID" value="EMM72419.1"/>
    <property type="molecule type" value="Genomic_DNA"/>
</dbReference>
<comment type="caution">
    <text evidence="1">The sequence shown here is derived from an EMBL/GenBank/DDBJ whole genome shotgun (WGS) entry which is preliminary data.</text>
</comment>
<gene>
    <name evidence="1" type="ORF">LEP1GSC038_3264</name>
</gene>
<sequence>MDGNGDHGSDFFLTDSPDQCDRLLAIAGGKLSDTAFELVLVFFTIPSFQIFEAVKTKIGRRGF</sequence>
<accession>M6FQI5</accession>
<organism evidence="1 2">
    <name type="scientific">Leptospira weilii str. 2006001855</name>
    <dbReference type="NCBI Taxonomy" id="996804"/>
    <lineage>
        <taxon>Bacteria</taxon>
        <taxon>Pseudomonadati</taxon>
        <taxon>Spirochaetota</taxon>
        <taxon>Spirochaetia</taxon>
        <taxon>Leptospirales</taxon>
        <taxon>Leptospiraceae</taxon>
        <taxon>Leptospira</taxon>
    </lineage>
</organism>
<evidence type="ECO:0000313" key="2">
    <source>
        <dbReference type="Proteomes" id="UP000012101"/>
    </source>
</evidence>
<dbReference type="AlphaFoldDB" id="M6FQI5"/>
<name>M6FQI5_9LEPT</name>
<protein>
    <submittedName>
        <fullName evidence="1">Uncharacterized protein</fullName>
    </submittedName>
</protein>